<feature type="transmembrane region" description="Helical" evidence="1">
    <location>
        <begin position="289"/>
        <end position="309"/>
    </location>
</feature>
<feature type="transmembrane region" description="Helical" evidence="1">
    <location>
        <begin position="249"/>
        <end position="269"/>
    </location>
</feature>
<sequence>MDQHMAPPARTRQRLIVPDLARGTALLGIALANVTSAWIVNDFSQDKSSPGWTLGGVQDGSLIDDISAVFAAMFIHVRGLPMFSTLLGFGFGLVAASMARKGYSAKEARRVLVRRYAMLAVFGLVHMMLIFYGDIMLTYGLIGMLLAVGFTWSGRTLRIISYLVLGLLSAMGVAGAYMTLYFEGDSGAMDRPGDFSSLSAYFAGNFDGGLIMLASQPFAVIQLGALSTIGYLWARERVLIDVQRHRRTLITWTVIAAVIVVGVGLPWGLSAIGVLPTEWELPLMMLNQAVGLFTGPGILAALALATDSLNNEVPGWARAFVALGKRSMSGYLAQSVLFIALVMPFTLGLGAEASVSGQLAAGLLVWLITLGLAVALDRAGHQGPFEWAHRRLSYGKTGRIEPKHDVQITR</sequence>
<evidence type="ECO:0000313" key="6">
    <source>
        <dbReference type="Proteomes" id="UP000642876"/>
    </source>
</evidence>
<keyword evidence="1" id="KW-0472">Membrane</keyword>
<reference evidence="5 6" key="1">
    <citation type="submission" date="2020-08" db="EMBL/GenBank/DDBJ databases">
        <title>novel species in genus Corynebacterium.</title>
        <authorList>
            <person name="Zhang G."/>
        </authorList>
    </citation>
    <scope>NUCLEOTIDE SEQUENCE [LARGE SCALE GENOMIC DNA]</scope>
    <source>
        <strain evidence="4">Zg-917</strain>
        <strain evidence="5 6">zg-917</strain>
    </source>
</reference>
<feature type="domain" description="DUF418" evidence="2">
    <location>
        <begin position="234"/>
        <end position="396"/>
    </location>
</feature>
<dbReference type="KEGG" id="cluj:IAU68_02700"/>
<dbReference type="InterPro" id="IPR007349">
    <property type="entry name" value="DUF418"/>
</dbReference>
<dbReference type="AlphaFoldDB" id="A0A7H0K088"/>
<dbReference type="Pfam" id="PF04235">
    <property type="entry name" value="DUF418"/>
    <property type="match status" value="1"/>
</dbReference>
<keyword evidence="1" id="KW-0812">Transmembrane</keyword>
<feature type="transmembrane region" description="Helical" evidence="1">
    <location>
        <begin position="80"/>
        <end position="99"/>
    </location>
</feature>
<feature type="transmembrane region" description="Helical" evidence="1">
    <location>
        <begin position="330"/>
        <end position="351"/>
    </location>
</feature>
<evidence type="ECO:0000313" key="5">
    <source>
        <dbReference type="Proteomes" id="UP000516235"/>
    </source>
</evidence>
<dbReference type="Proteomes" id="UP000642876">
    <property type="component" value="Unassembled WGS sequence"/>
</dbReference>
<gene>
    <name evidence="3" type="ORF">H7348_07505</name>
    <name evidence="4" type="ORF">IAU68_02700</name>
</gene>
<feature type="transmembrane region" description="Helical" evidence="1">
    <location>
        <begin position="20"/>
        <end position="40"/>
    </location>
</feature>
<dbReference type="InterPro" id="IPR052529">
    <property type="entry name" value="Bact_Transport_Assoc"/>
</dbReference>
<dbReference type="EMBL" id="CP061032">
    <property type="protein sequence ID" value="QNP90704.1"/>
    <property type="molecule type" value="Genomic_DNA"/>
</dbReference>
<feature type="transmembrane region" description="Helical" evidence="1">
    <location>
        <begin position="357"/>
        <end position="376"/>
    </location>
</feature>
<evidence type="ECO:0000313" key="3">
    <source>
        <dbReference type="EMBL" id="MBC3179156.1"/>
    </source>
</evidence>
<name>A0A7H0K088_9CORY</name>
<evidence type="ECO:0000256" key="1">
    <source>
        <dbReference type="SAM" id="Phobius"/>
    </source>
</evidence>
<evidence type="ECO:0000259" key="2">
    <source>
        <dbReference type="Pfam" id="PF04235"/>
    </source>
</evidence>
<evidence type="ECO:0000313" key="4">
    <source>
        <dbReference type="EMBL" id="QNP90704.1"/>
    </source>
</evidence>
<protein>
    <submittedName>
        <fullName evidence="4">DUF418 domain-containing protein</fullName>
    </submittedName>
</protein>
<feature type="transmembrane region" description="Helical" evidence="1">
    <location>
        <begin position="159"/>
        <end position="182"/>
    </location>
</feature>
<dbReference type="PANTHER" id="PTHR30590:SF2">
    <property type="entry name" value="INNER MEMBRANE PROTEIN"/>
    <property type="match status" value="1"/>
</dbReference>
<dbReference type="EMBL" id="JACMYE010000005">
    <property type="protein sequence ID" value="MBC3179156.1"/>
    <property type="molecule type" value="Genomic_DNA"/>
</dbReference>
<dbReference type="PANTHER" id="PTHR30590">
    <property type="entry name" value="INNER MEMBRANE PROTEIN"/>
    <property type="match status" value="1"/>
</dbReference>
<proteinExistence type="predicted"/>
<dbReference type="Proteomes" id="UP000516235">
    <property type="component" value="Chromosome"/>
</dbReference>
<keyword evidence="6" id="KW-1185">Reference proteome</keyword>
<organism evidence="4 5">
    <name type="scientific">Corynebacterium lujinxingii</name>
    <dbReference type="NCBI Taxonomy" id="2763010"/>
    <lineage>
        <taxon>Bacteria</taxon>
        <taxon>Bacillati</taxon>
        <taxon>Actinomycetota</taxon>
        <taxon>Actinomycetes</taxon>
        <taxon>Mycobacteriales</taxon>
        <taxon>Corynebacteriaceae</taxon>
        <taxon>Corynebacterium</taxon>
    </lineage>
</organism>
<feature type="transmembrane region" description="Helical" evidence="1">
    <location>
        <begin position="135"/>
        <end position="152"/>
    </location>
</feature>
<feature type="transmembrane region" description="Helical" evidence="1">
    <location>
        <begin position="111"/>
        <end position="129"/>
    </location>
</feature>
<feature type="transmembrane region" description="Helical" evidence="1">
    <location>
        <begin position="210"/>
        <end position="234"/>
    </location>
</feature>
<accession>A0A7H0K088</accession>
<keyword evidence="1" id="KW-1133">Transmembrane helix</keyword>